<accession>A0ABD3QYL8</accession>
<reference evidence="3 4" key="1">
    <citation type="journal article" date="2020" name="G3 (Bethesda)">
        <title>Improved Reference Genome for Cyclotella cryptica CCMP332, a Model for Cell Wall Morphogenesis, Salinity Adaptation, and Lipid Production in Diatoms (Bacillariophyta).</title>
        <authorList>
            <person name="Roberts W.R."/>
            <person name="Downey K.M."/>
            <person name="Ruck E.C."/>
            <person name="Traller J.C."/>
            <person name="Alverson A.J."/>
        </authorList>
    </citation>
    <scope>NUCLEOTIDE SEQUENCE [LARGE SCALE GENOMIC DNA]</scope>
    <source>
        <strain evidence="3 4">CCMP332</strain>
    </source>
</reference>
<feature type="compositionally biased region" description="Basic and acidic residues" evidence="1">
    <location>
        <begin position="16"/>
        <end position="34"/>
    </location>
</feature>
<feature type="compositionally biased region" description="Polar residues" evidence="1">
    <location>
        <begin position="82"/>
        <end position="91"/>
    </location>
</feature>
<dbReference type="AlphaFoldDB" id="A0ABD3QYL8"/>
<dbReference type="EMBL" id="JABMIG020000003">
    <property type="protein sequence ID" value="KAL3805324.1"/>
    <property type="molecule type" value="Genomic_DNA"/>
</dbReference>
<feature type="compositionally biased region" description="Low complexity" evidence="1">
    <location>
        <begin position="93"/>
        <end position="107"/>
    </location>
</feature>
<name>A0ABD3QYL8_9STRA</name>
<keyword evidence="4" id="KW-1185">Reference proteome</keyword>
<feature type="compositionally biased region" description="Acidic residues" evidence="1">
    <location>
        <begin position="35"/>
        <end position="45"/>
    </location>
</feature>
<dbReference type="Proteomes" id="UP001516023">
    <property type="component" value="Unassembled WGS sequence"/>
</dbReference>
<feature type="region of interest" description="Disordered" evidence="1">
    <location>
        <begin position="214"/>
        <end position="245"/>
    </location>
</feature>
<proteinExistence type="predicted"/>
<dbReference type="PROSITE" id="PS51425">
    <property type="entry name" value="SCD"/>
    <property type="match status" value="1"/>
</dbReference>
<gene>
    <name evidence="3" type="ORF">HJC23_009031</name>
</gene>
<dbReference type="PANTHER" id="PTHR11199">
    <property type="entry name" value="STROMAL ANTIGEN"/>
    <property type="match status" value="1"/>
</dbReference>
<protein>
    <recommendedName>
        <fullName evidence="2">SCD domain-containing protein</fullName>
    </recommendedName>
</protein>
<comment type="caution">
    <text evidence="3">The sequence shown here is derived from an EMBL/GenBank/DDBJ whole genome shotgun (WGS) entry which is preliminary data.</text>
</comment>
<dbReference type="InterPro" id="IPR020839">
    <property type="entry name" value="SCD"/>
</dbReference>
<evidence type="ECO:0000259" key="2">
    <source>
        <dbReference type="PROSITE" id="PS51425"/>
    </source>
</evidence>
<feature type="region of interest" description="Disordered" evidence="1">
    <location>
        <begin position="1"/>
        <end position="107"/>
    </location>
</feature>
<sequence length="493" mass="53766">MTGVTPAPRRSARERRKVESIYDEARKSAEKEAMQDDDASVETEAESVGRKHKIHDDADSSTDDEAPPKPSKKRTPKKKPKTQIQISNKNSRTTKPGGKPTKGPVGTTAAQRAIHASLAHLAKTVLPPSDRTPHLLCLVSCLLHSYRPSKDVEAFAPDGVRGGEMSPVSPYSANLTSLARRVIRLHDEDSNLAQVALVNLVFRSVGGGKDCDLSVGRSVAGKRSTDPSDEDKDEDDGTQRDDAEPVAILEEMDTPEWARAVTDLVDDMRHTPAQQILICADPLGAVHQASVLSGGAGDKEKSDKGKEKQSLGSREYRKIYQEFWYILSSVGLTCGGMATSDDVDDESQGAEVLRLDAQLVKSILTRLIELSPVGQPDVRAGASLAALSMSHAVLDHSAQVVKKLEVAKRQFEASKRKGSPKAGGSKAEALKVRVESLKRSLGDLEEVVDLVVQGLFVHRYRDSNEHIRTLCLQSLSRFSLQRPDIFLTDKYLK</sequence>
<dbReference type="PANTHER" id="PTHR11199:SF0">
    <property type="entry name" value="LD34181P-RELATED"/>
    <property type="match status" value="1"/>
</dbReference>
<feature type="compositionally biased region" description="Basic residues" evidence="1">
    <location>
        <begin position="70"/>
        <end position="81"/>
    </location>
</feature>
<organism evidence="3 4">
    <name type="scientific">Cyclotella cryptica</name>
    <dbReference type="NCBI Taxonomy" id="29204"/>
    <lineage>
        <taxon>Eukaryota</taxon>
        <taxon>Sar</taxon>
        <taxon>Stramenopiles</taxon>
        <taxon>Ochrophyta</taxon>
        <taxon>Bacillariophyta</taxon>
        <taxon>Coscinodiscophyceae</taxon>
        <taxon>Thalassiosirophycidae</taxon>
        <taxon>Stephanodiscales</taxon>
        <taxon>Stephanodiscaceae</taxon>
        <taxon>Cyclotella</taxon>
    </lineage>
</organism>
<evidence type="ECO:0000256" key="1">
    <source>
        <dbReference type="SAM" id="MobiDB-lite"/>
    </source>
</evidence>
<feature type="domain" description="SCD" evidence="2">
    <location>
        <begin position="456"/>
        <end position="493"/>
    </location>
</feature>
<feature type="compositionally biased region" description="Acidic residues" evidence="1">
    <location>
        <begin position="227"/>
        <end position="236"/>
    </location>
</feature>
<evidence type="ECO:0000313" key="3">
    <source>
        <dbReference type="EMBL" id="KAL3805324.1"/>
    </source>
</evidence>
<evidence type="ECO:0000313" key="4">
    <source>
        <dbReference type="Proteomes" id="UP001516023"/>
    </source>
</evidence>
<dbReference type="InterPro" id="IPR039662">
    <property type="entry name" value="Cohesin_Scc3/SA"/>
</dbReference>